<gene>
    <name evidence="2" type="ORF">SAMN04488242_2904</name>
</gene>
<keyword evidence="1" id="KW-0812">Transmembrane</keyword>
<sequence>MTDRWDQDHIPTERIPVVPPVELTREMPPVPPSPVPRLQRRPPYGAIVRRLVTRFPSVVGLLLVAAWWSGILASGERPTLSDFAIPPVEALLLWAGLFTLVATGADVAGWWLVPGRRRLPSRLLAHWLALAVVVLRPIHFRGRDIEAIADTAGWLLGAYLLGLAATVAVERWLPHDRPPTKGAADLASVLLGVTAGMLAALPFTGLDFLLTRWSRPAYDRVLGWIDPGLGDGGEGTGLALVGLVVAFAVLVFVRRWRGLGRRLSYVPALVVALLLVALVLWYPLATWTGTMFGIPVWFTLVAARERIQAPR</sequence>
<organism evidence="2 3">
    <name type="scientific">Tessaracoccus oleiagri</name>
    <dbReference type="NCBI Taxonomy" id="686624"/>
    <lineage>
        <taxon>Bacteria</taxon>
        <taxon>Bacillati</taxon>
        <taxon>Actinomycetota</taxon>
        <taxon>Actinomycetes</taxon>
        <taxon>Propionibacteriales</taxon>
        <taxon>Propionibacteriaceae</taxon>
        <taxon>Tessaracoccus</taxon>
    </lineage>
</organism>
<evidence type="ECO:0000256" key="1">
    <source>
        <dbReference type="SAM" id="Phobius"/>
    </source>
</evidence>
<feature type="transmembrane region" description="Helical" evidence="1">
    <location>
        <begin position="235"/>
        <end position="253"/>
    </location>
</feature>
<evidence type="ECO:0000313" key="2">
    <source>
        <dbReference type="EMBL" id="SDL80742.1"/>
    </source>
</evidence>
<feature type="transmembrane region" description="Helical" evidence="1">
    <location>
        <begin position="152"/>
        <end position="173"/>
    </location>
</feature>
<feature type="transmembrane region" description="Helical" evidence="1">
    <location>
        <begin position="265"/>
        <end position="284"/>
    </location>
</feature>
<evidence type="ECO:0000313" key="3">
    <source>
        <dbReference type="Proteomes" id="UP000199475"/>
    </source>
</evidence>
<keyword evidence="3" id="KW-1185">Reference proteome</keyword>
<protein>
    <submittedName>
        <fullName evidence="2">Uncharacterized protein</fullName>
    </submittedName>
</protein>
<accession>A0A1G9N2J8</accession>
<dbReference type="STRING" id="686624.SAMN04488242_2904"/>
<proteinExistence type="predicted"/>
<feature type="transmembrane region" description="Helical" evidence="1">
    <location>
        <begin position="185"/>
        <end position="206"/>
    </location>
</feature>
<dbReference type="Proteomes" id="UP000199475">
    <property type="component" value="Unassembled WGS sequence"/>
</dbReference>
<feature type="transmembrane region" description="Helical" evidence="1">
    <location>
        <begin position="123"/>
        <end position="140"/>
    </location>
</feature>
<feature type="transmembrane region" description="Helical" evidence="1">
    <location>
        <begin position="91"/>
        <end position="111"/>
    </location>
</feature>
<dbReference type="AlphaFoldDB" id="A0A1G9N2J8"/>
<keyword evidence="1" id="KW-0472">Membrane</keyword>
<reference evidence="2 3" key="1">
    <citation type="submission" date="2016-10" db="EMBL/GenBank/DDBJ databases">
        <authorList>
            <person name="de Groot N.N."/>
        </authorList>
    </citation>
    <scope>NUCLEOTIDE SEQUENCE [LARGE SCALE GENOMIC DNA]</scope>
    <source>
        <strain evidence="2 3">CGMCC 1.9159</strain>
    </source>
</reference>
<dbReference type="EMBL" id="FNGP01000006">
    <property type="protein sequence ID" value="SDL80742.1"/>
    <property type="molecule type" value="Genomic_DNA"/>
</dbReference>
<name>A0A1G9N2J8_9ACTN</name>
<dbReference type="RefSeq" id="WP_093253699.1">
    <property type="nucleotide sequence ID" value="NZ_FNGP01000006.1"/>
</dbReference>
<feature type="transmembrane region" description="Helical" evidence="1">
    <location>
        <begin position="51"/>
        <end position="71"/>
    </location>
</feature>
<keyword evidence="1" id="KW-1133">Transmembrane helix</keyword>